<comment type="catalytic activity">
    <reaction evidence="3 4">
        <text>[thioredoxin]-disulfide + L-methionine + H2O = L-methionine (S)-S-oxide + [thioredoxin]-dithiol</text>
        <dbReference type="Rhea" id="RHEA:19993"/>
        <dbReference type="Rhea" id="RHEA-COMP:10698"/>
        <dbReference type="Rhea" id="RHEA-COMP:10700"/>
        <dbReference type="ChEBI" id="CHEBI:15377"/>
        <dbReference type="ChEBI" id="CHEBI:29950"/>
        <dbReference type="ChEBI" id="CHEBI:50058"/>
        <dbReference type="ChEBI" id="CHEBI:57844"/>
        <dbReference type="ChEBI" id="CHEBI:58772"/>
        <dbReference type="EC" id="1.8.4.11"/>
    </reaction>
</comment>
<evidence type="ECO:0000313" key="6">
    <source>
        <dbReference type="EMBL" id="WQH05021.1"/>
    </source>
</evidence>
<accession>A0ABZ0Y0T8</accession>
<dbReference type="InterPro" id="IPR002569">
    <property type="entry name" value="Met_Sox_Rdtase_MsrA_dom"/>
</dbReference>
<evidence type="ECO:0000256" key="4">
    <source>
        <dbReference type="HAMAP-Rule" id="MF_01401"/>
    </source>
</evidence>
<dbReference type="PANTHER" id="PTHR43774">
    <property type="entry name" value="PEPTIDE METHIONINE SULFOXIDE REDUCTASE"/>
    <property type="match status" value="1"/>
</dbReference>
<dbReference type="Pfam" id="PF01625">
    <property type="entry name" value="PMSR"/>
    <property type="match status" value="1"/>
</dbReference>
<comment type="catalytic activity">
    <reaction evidence="2 4">
        <text>L-methionyl-[protein] + [thioredoxin]-disulfide + H2O = L-methionyl-(S)-S-oxide-[protein] + [thioredoxin]-dithiol</text>
        <dbReference type="Rhea" id="RHEA:14217"/>
        <dbReference type="Rhea" id="RHEA-COMP:10698"/>
        <dbReference type="Rhea" id="RHEA-COMP:10700"/>
        <dbReference type="Rhea" id="RHEA-COMP:12313"/>
        <dbReference type="Rhea" id="RHEA-COMP:12315"/>
        <dbReference type="ChEBI" id="CHEBI:15377"/>
        <dbReference type="ChEBI" id="CHEBI:16044"/>
        <dbReference type="ChEBI" id="CHEBI:29950"/>
        <dbReference type="ChEBI" id="CHEBI:44120"/>
        <dbReference type="ChEBI" id="CHEBI:50058"/>
        <dbReference type="EC" id="1.8.4.11"/>
    </reaction>
</comment>
<dbReference type="Gene3D" id="3.30.1060.10">
    <property type="entry name" value="Peptide methionine sulphoxide reductase MsrA"/>
    <property type="match status" value="1"/>
</dbReference>
<keyword evidence="7" id="KW-1185">Reference proteome</keyword>
<dbReference type="SUPFAM" id="SSF55068">
    <property type="entry name" value="Peptide methionine sulfoxide reductase"/>
    <property type="match status" value="1"/>
</dbReference>
<reference evidence="6 7" key="1">
    <citation type="submission" date="2023-11" db="EMBL/GenBank/DDBJ databases">
        <title>MicrobeMod: A computational toolkit for identifying prokaryotic methylation and restriction-modification with nanopore sequencing.</title>
        <authorList>
            <person name="Crits-Christoph A."/>
            <person name="Kang S.C."/>
            <person name="Lee H."/>
            <person name="Ostrov N."/>
        </authorList>
    </citation>
    <scope>NUCLEOTIDE SEQUENCE [LARGE SCALE GENOMIC DNA]</scope>
    <source>
        <strain evidence="6 7">ATCC 25935</strain>
    </source>
</reference>
<protein>
    <recommendedName>
        <fullName evidence="4">Peptide methionine sulfoxide reductase MsrA</fullName>
        <shortName evidence="4">Protein-methionine-S-oxide reductase</shortName>
        <ecNumber evidence="4">1.8.4.11</ecNumber>
    </recommendedName>
    <alternativeName>
        <fullName evidence="4">Peptide-methionine (S)-S-oxide reductase</fullName>
        <shortName evidence="4">Peptide Met(O) reductase</shortName>
    </alternativeName>
</protein>
<feature type="active site" evidence="4">
    <location>
        <position position="10"/>
    </location>
</feature>
<evidence type="ECO:0000259" key="5">
    <source>
        <dbReference type="Pfam" id="PF01625"/>
    </source>
</evidence>
<dbReference type="PANTHER" id="PTHR43774:SF1">
    <property type="entry name" value="PEPTIDE METHIONINE SULFOXIDE REDUCTASE MSRA 2"/>
    <property type="match status" value="1"/>
</dbReference>
<dbReference type="HAMAP" id="MF_01401">
    <property type="entry name" value="MsrA"/>
    <property type="match status" value="1"/>
</dbReference>
<evidence type="ECO:0000256" key="1">
    <source>
        <dbReference type="ARBA" id="ARBA00023002"/>
    </source>
</evidence>
<dbReference type="EMBL" id="CP140152">
    <property type="protein sequence ID" value="WQH05021.1"/>
    <property type="molecule type" value="Genomic_DNA"/>
</dbReference>
<comment type="similarity">
    <text evidence="4">Belongs to the MsrA Met sulfoxide reductase family.</text>
</comment>
<feature type="domain" description="Peptide methionine sulphoxide reductase MsrA" evidence="5">
    <location>
        <begin position="3"/>
        <end position="153"/>
    </location>
</feature>
<keyword evidence="1 4" id="KW-0560">Oxidoreductase</keyword>
<evidence type="ECO:0000256" key="2">
    <source>
        <dbReference type="ARBA" id="ARBA00047806"/>
    </source>
</evidence>
<dbReference type="InterPro" id="IPR036509">
    <property type="entry name" value="Met_Sox_Rdtase_MsrA_sf"/>
</dbReference>
<gene>
    <name evidence="4 6" type="primary">msrA</name>
    <name evidence="6" type="ORF">SR858_01365</name>
</gene>
<dbReference type="GO" id="GO:0008113">
    <property type="term" value="F:peptide-methionine (S)-S-oxide reductase activity"/>
    <property type="evidence" value="ECO:0007669"/>
    <property type="project" value="UniProtKB-EC"/>
</dbReference>
<dbReference type="EC" id="1.8.4.11" evidence="4"/>
<dbReference type="Proteomes" id="UP001326110">
    <property type="component" value="Chromosome"/>
</dbReference>
<proteinExistence type="inferred from homology"/>
<name>A0ABZ0Y0T8_9BURK</name>
<comment type="function">
    <text evidence="4">Has an important function as a repair enzyme for proteins that have been inactivated by oxidation. Catalyzes the reversible oxidation-reduction of methionine sulfoxide in proteins to methionine.</text>
</comment>
<organism evidence="6 7">
    <name type="scientific">Duganella zoogloeoides</name>
    <dbReference type="NCBI Taxonomy" id="75659"/>
    <lineage>
        <taxon>Bacteria</taxon>
        <taxon>Pseudomonadati</taxon>
        <taxon>Pseudomonadota</taxon>
        <taxon>Betaproteobacteria</taxon>
        <taxon>Burkholderiales</taxon>
        <taxon>Oxalobacteraceae</taxon>
        <taxon>Telluria group</taxon>
        <taxon>Duganella</taxon>
    </lineage>
</organism>
<sequence>METAILGGGCFWCTEAVFLDVKGVEKVVSGYAGGAAPDPTYEQVCAGATGHAEVVRIDFDPAVIDYHDLLEIFFTMHDPTTLNRQGNDVGTQYRSVVYYLSPQQEAVARKVVAEMANVWDAPIVTELAPAPVFYPAEAYHQDYFSHHPLQSYCAFVVAPKVAKLRAIYAHRVK</sequence>
<dbReference type="GeneID" id="43165404"/>
<dbReference type="NCBIfam" id="TIGR00401">
    <property type="entry name" value="msrA"/>
    <property type="match status" value="1"/>
</dbReference>
<dbReference type="RefSeq" id="WP_019923813.1">
    <property type="nucleotide sequence ID" value="NZ_CP140152.1"/>
</dbReference>
<evidence type="ECO:0000313" key="7">
    <source>
        <dbReference type="Proteomes" id="UP001326110"/>
    </source>
</evidence>
<evidence type="ECO:0000256" key="3">
    <source>
        <dbReference type="ARBA" id="ARBA00048782"/>
    </source>
</evidence>